<evidence type="ECO:0000313" key="2">
    <source>
        <dbReference type="EMBL" id="MDX5931469.1"/>
    </source>
</evidence>
<dbReference type="Proteomes" id="UP001279553">
    <property type="component" value="Unassembled WGS sequence"/>
</dbReference>
<evidence type="ECO:0000256" key="1">
    <source>
        <dbReference type="SAM" id="MobiDB-lite"/>
    </source>
</evidence>
<organism evidence="2 3">
    <name type="scientific">Acidiphilium acidophilum</name>
    <name type="common">Thiobacillus acidophilus</name>
    <dbReference type="NCBI Taxonomy" id="76588"/>
    <lineage>
        <taxon>Bacteria</taxon>
        <taxon>Pseudomonadati</taxon>
        <taxon>Pseudomonadota</taxon>
        <taxon>Alphaproteobacteria</taxon>
        <taxon>Acetobacterales</taxon>
        <taxon>Acidocellaceae</taxon>
        <taxon>Acidiphilium</taxon>
    </lineage>
</organism>
<comment type="caution">
    <text evidence="2">The sequence shown here is derived from an EMBL/GenBank/DDBJ whole genome shotgun (WGS) entry which is preliminary data.</text>
</comment>
<keyword evidence="3" id="KW-1185">Reference proteome</keyword>
<name>A0AAW9DQJ6_ACIAO</name>
<feature type="compositionally biased region" description="Pro residues" evidence="1">
    <location>
        <begin position="181"/>
        <end position="191"/>
    </location>
</feature>
<sequence length="233" mass="26426">MPWTPTYTPLTLKEKLTFTARKLRETMATRHKLLGIALPLLCLLDARFSSLINRLLDAIAATPGPHRPRSPRPHSEQSQSDSPRESRAPAWLRNWHTTSLGPPPPLPRRFGILRRTFAHYTVNGFIAQIEHLLTTPDMQDAIARNPAIPRILRPLCHLCGIKPPAILTLPKRPRRPRPKPAPKPIPEPAPPDLDDRSICYFIPNPANPRNFIPVYPPGSPLRYDTIRKPKKSR</sequence>
<dbReference type="EMBL" id="JAWXYB010000018">
    <property type="protein sequence ID" value="MDX5931469.1"/>
    <property type="molecule type" value="Genomic_DNA"/>
</dbReference>
<evidence type="ECO:0008006" key="4">
    <source>
        <dbReference type="Google" id="ProtNLM"/>
    </source>
</evidence>
<feature type="region of interest" description="Disordered" evidence="1">
    <location>
        <begin position="167"/>
        <end position="233"/>
    </location>
</feature>
<dbReference type="AlphaFoldDB" id="A0AAW9DQJ6"/>
<accession>A0AAW9DQJ6</accession>
<protein>
    <recommendedName>
        <fullName evidence="4">Transposase</fullName>
    </recommendedName>
</protein>
<reference evidence="2 3" key="1">
    <citation type="submission" date="2023-11" db="EMBL/GenBank/DDBJ databases">
        <title>MicrobeMod: A computational toolkit for identifying prokaryotic methylation and restriction-modification with nanopore sequencing.</title>
        <authorList>
            <person name="Crits-Christoph A."/>
            <person name="Kang S.C."/>
            <person name="Lee H."/>
            <person name="Ostrov N."/>
        </authorList>
    </citation>
    <scope>NUCLEOTIDE SEQUENCE [LARGE SCALE GENOMIC DNA]</scope>
    <source>
        <strain evidence="2 3">DSMZ 700</strain>
    </source>
</reference>
<feature type="compositionally biased region" description="Basic residues" evidence="1">
    <location>
        <begin position="171"/>
        <end position="180"/>
    </location>
</feature>
<gene>
    <name evidence="2" type="ORF">SIL87_11885</name>
</gene>
<evidence type="ECO:0000313" key="3">
    <source>
        <dbReference type="Proteomes" id="UP001279553"/>
    </source>
</evidence>
<proteinExistence type="predicted"/>
<dbReference type="RefSeq" id="WP_319614381.1">
    <property type="nucleotide sequence ID" value="NZ_JAWXYB010000018.1"/>
</dbReference>
<feature type="region of interest" description="Disordered" evidence="1">
    <location>
        <begin position="62"/>
        <end position="88"/>
    </location>
</feature>